<gene>
    <name evidence="2" type="ORF">QTG54_009689</name>
</gene>
<keyword evidence="1" id="KW-0732">Signal</keyword>
<accession>A0AAD8Y6C6</accession>
<comment type="caution">
    <text evidence="2">The sequence shown here is derived from an EMBL/GenBank/DDBJ whole genome shotgun (WGS) entry which is preliminary data.</text>
</comment>
<dbReference type="AlphaFoldDB" id="A0AAD8Y6C6"/>
<evidence type="ECO:0000256" key="1">
    <source>
        <dbReference type="SAM" id="SignalP"/>
    </source>
</evidence>
<proteinExistence type="predicted"/>
<feature type="chain" id="PRO_5042077164" evidence="1">
    <location>
        <begin position="28"/>
        <end position="257"/>
    </location>
</feature>
<feature type="signal peptide" evidence="1">
    <location>
        <begin position="1"/>
        <end position="27"/>
    </location>
</feature>
<reference evidence="2" key="1">
    <citation type="submission" date="2023-06" db="EMBL/GenBank/DDBJ databases">
        <title>Survivors Of The Sea: Transcriptome response of Skeletonema marinoi to long-term dormancy.</title>
        <authorList>
            <person name="Pinder M.I.M."/>
            <person name="Kourtchenko O."/>
            <person name="Robertson E.K."/>
            <person name="Larsson T."/>
            <person name="Maumus F."/>
            <person name="Osuna-Cruz C.M."/>
            <person name="Vancaester E."/>
            <person name="Stenow R."/>
            <person name="Vandepoele K."/>
            <person name="Ploug H."/>
            <person name="Bruchert V."/>
            <person name="Godhe A."/>
            <person name="Topel M."/>
        </authorList>
    </citation>
    <scope>NUCLEOTIDE SEQUENCE</scope>
    <source>
        <strain evidence="2">R05AC</strain>
    </source>
</reference>
<evidence type="ECO:0000313" key="2">
    <source>
        <dbReference type="EMBL" id="KAK1739930.1"/>
    </source>
</evidence>
<keyword evidence="3" id="KW-1185">Reference proteome</keyword>
<protein>
    <submittedName>
        <fullName evidence="2">Uncharacterized protein</fullName>
    </submittedName>
</protein>
<dbReference type="EMBL" id="JATAAI010000017">
    <property type="protein sequence ID" value="KAK1739930.1"/>
    <property type="molecule type" value="Genomic_DNA"/>
</dbReference>
<dbReference type="Proteomes" id="UP001224775">
    <property type="component" value="Unassembled WGS sequence"/>
</dbReference>
<evidence type="ECO:0000313" key="3">
    <source>
        <dbReference type="Proteomes" id="UP001224775"/>
    </source>
</evidence>
<sequence length="257" mass="27918">MMKRPLPCLPLLTQMLLLVSLPSMSHGFILLPPNKRGGTASTTTSSSSLQMGIIDFIQNNTPFLNDREDDFIPLDKESNENTVGPPVLVLYAVPNSIEDDEFRDMVADGMPSRNVVEGITTGDNEVMIQRLEGMDENGEGGGELLDFSVQDALNRLVQDATTTATTTSRPSLSAPIVTSATEGPCPVLYFSGVTNKEMMDTYNIIANEIYAETNGVHWPACAKVVPPALDKSLRQVLSEISGDHADAMKQGKEEEKQ</sequence>
<organism evidence="2 3">
    <name type="scientific">Skeletonema marinoi</name>
    <dbReference type="NCBI Taxonomy" id="267567"/>
    <lineage>
        <taxon>Eukaryota</taxon>
        <taxon>Sar</taxon>
        <taxon>Stramenopiles</taxon>
        <taxon>Ochrophyta</taxon>
        <taxon>Bacillariophyta</taxon>
        <taxon>Coscinodiscophyceae</taxon>
        <taxon>Thalassiosirophycidae</taxon>
        <taxon>Thalassiosirales</taxon>
        <taxon>Skeletonemataceae</taxon>
        <taxon>Skeletonema</taxon>
        <taxon>Skeletonema marinoi-dohrnii complex</taxon>
    </lineage>
</organism>
<name>A0AAD8Y6C6_9STRA</name>